<gene>
    <name evidence="3" type="ORF">QBC42DRAFT_189625</name>
</gene>
<feature type="non-terminal residue" evidence="3">
    <location>
        <position position="1"/>
    </location>
</feature>
<feature type="region of interest" description="Disordered" evidence="1">
    <location>
        <begin position="454"/>
        <end position="479"/>
    </location>
</feature>
<proteinExistence type="predicted"/>
<dbReference type="InterPro" id="IPR010730">
    <property type="entry name" value="HET"/>
</dbReference>
<feature type="domain" description="Heterokaryon incompatibility" evidence="2">
    <location>
        <begin position="19"/>
        <end position="158"/>
    </location>
</feature>
<comment type="caution">
    <text evidence="3">The sequence shown here is derived from an EMBL/GenBank/DDBJ whole genome shotgun (WGS) entry which is preliminary data.</text>
</comment>
<accession>A0AAV9HC16</accession>
<dbReference type="Pfam" id="PF06985">
    <property type="entry name" value="HET"/>
    <property type="match status" value="1"/>
</dbReference>
<keyword evidence="4" id="KW-1185">Reference proteome</keyword>
<reference evidence="3" key="2">
    <citation type="submission" date="2023-06" db="EMBL/GenBank/DDBJ databases">
        <authorList>
            <consortium name="Lawrence Berkeley National Laboratory"/>
            <person name="Mondo S.J."/>
            <person name="Hensen N."/>
            <person name="Bonometti L."/>
            <person name="Westerberg I."/>
            <person name="Brannstrom I.O."/>
            <person name="Guillou S."/>
            <person name="Cros-Aarteil S."/>
            <person name="Calhoun S."/>
            <person name="Haridas S."/>
            <person name="Kuo A."/>
            <person name="Pangilinan J."/>
            <person name="Riley R."/>
            <person name="Labutti K."/>
            <person name="Andreopoulos B."/>
            <person name="Lipzen A."/>
            <person name="Chen C."/>
            <person name="Yanf M."/>
            <person name="Daum C."/>
            <person name="Ng V."/>
            <person name="Clum A."/>
            <person name="Steindorff A."/>
            <person name="Ohm R."/>
            <person name="Martin F."/>
            <person name="Silar P."/>
            <person name="Natvig D."/>
            <person name="Lalanne C."/>
            <person name="Gautier V."/>
            <person name="Ament-Velasquez S.L."/>
            <person name="Kruys A."/>
            <person name="Hutchinson M.I."/>
            <person name="Powell A.J."/>
            <person name="Barry K."/>
            <person name="Miller A.N."/>
            <person name="Grigoriev I.V."/>
            <person name="Debuchy R."/>
            <person name="Gladieux P."/>
            <person name="Thoren M.H."/>
            <person name="Johannesson H."/>
        </authorList>
    </citation>
    <scope>NUCLEOTIDE SEQUENCE</scope>
    <source>
        <strain evidence="3">PSN324</strain>
    </source>
</reference>
<dbReference type="AlphaFoldDB" id="A0AAV9HC16"/>
<sequence length="479" mass="53425">CTLFEYQLEDPNGQGPHLYEALSYVWGDPTVNRGCISVNGRCMSVTANLHSALRHLRHGRIERHLWIDAICINQDDDGEKKGQIRLMAEIYSKASRIIVWLGNEDDGVDWTLEALRLLVDDENGLAADGEIAARMHRIDWKAAVLALLRRPWFTRIWMREAPSVLQEVAAARSIVVKCGSTEIDGHAFAQALLNPSPYLEDVVKALGTAVGKQDGRSLAAKAQLALCYNKEQKWARAQDLLKEVIQARRELNRHDPELAQNWADWVVAYQGKMCLWHWSQEILDKRTALSQGDWLGPRRIWEERASSIAGQCDHQVMDLLLDRLRDVAKITEDVMVAAASNQLFGHDMVDLLLRHRQQTGEPLAIAESVAAAAAANDWQGDSIMKLLLDRCAMAVGITDKVVAAAAANLWRGDAVVKVLLDRRGKDVWISGQVTLEASKNWRCGNRVMELLRPGGAKVKPSGTTSASIRQSFASKEPVR</sequence>
<dbReference type="EMBL" id="MU865142">
    <property type="protein sequence ID" value="KAK4457027.1"/>
    <property type="molecule type" value="Genomic_DNA"/>
</dbReference>
<evidence type="ECO:0000256" key="1">
    <source>
        <dbReference type="SAM" id="MobiDB-lite"/>
    </source>
</evidence>
<dbReference type="Pfam" id="PF23397">
    <property type="entry name" value="DUF7104"/>
    <property type="match status" value="4"/>
</dbReference>
<dbReference type="PANTHER" id="PTHR24148">
    <property type="entry name" value="ANKYRIN REPEAT DOMAIN-CONTAINING PROTEIN 39 HOMOLOG-RELATED"/>
    <property type="match status" value="1"/>
</dbReference>
<reference evidence="3" key="1">
    <citation type="journal article" date="2023" name="Mol. Phylogenet. Evol.">
        <title>Genome-scale phylogeny and comparative genomics of the fungal order Sordariales.</title>
        <authorList>
            <person name="Hensen N."/>
            <person name="Bonometti L."/>
            <person name="Westerberg I."/>
            <person name="Brannstrom I.O."/>
            <person name="Guillou S."/>
            <person name="Cros-Aarteil S."/>
            <person name="Calhoun S."/>
            <person name="Haridas S."/>
            <person name="Kuo A."/>
            <person name="Mondo S."/>
            <person name="Pangilinan J."/>
            <person name="Riley R."/>
            <person name="LaButti K."/>
            <person name="Andreopoulos B."/>
            <person name="Lipzen A."/>
            <person name="Chen C."/>
            <person name="Yan M."/>
            <person name="Daum C."/>
            <person name="Ng V."/>
            <person name="Clum A."/>
            <person name="Steindorff A."/>
            <person name="Ohm R.A."/>
            <person name="Martin F."/>
            <person name="Silar P."/>
            <person name="Natvig D.O."/>
            <person name="Lalanne C."/>
            <person name="Gautier V."/>
            <person name="Ament-Velasquez S.L."/>
            <person name="Kruys A."/>
            <person name="Hutchinson M.I."/>
            <person name="Powell A.J."/>
            <person name="Barry K."/>
            <person name="Miller A.N."/>
            <person name="Grigoriev I.V."/>
            <person name="Debuchy R."/>
            <person name="Gladieux P."/>
            <person name="Hiltunen Thoren M."/>
            <person name="Johannesson H."/>
        </authorList>
    </citation>
    <scope>NUCLEOTIDE SEQUENCE</scope>
    <source>
        <strain evidence="3">PSN324</strain>
    </source>
</reference>
<evidence type="ECO:0000313" key="3">
    <source>
        <dbReference type="EMBL" id="KAK4457027.1"/>
    </source>
</evidence>
<dbReference type="Proteomes" id="UP001321749">
    <property type="component" value="Unassembled WGS sequence"/>
</dbReference>
<dbReference type="InterPro" id="IPR052895">
    <property type="entry name" value="HetReg/Transcr_Mod"/>
</dbReference>
<evidence type="ECO:0000259" key="2">
    <source>
        <dbReference type="Pfam" id="PF06985"/>
    </source>
</evidence>
<evidence type="ECO:0000313" key="4">
    <source>
        <dbReference type="Proteomes" id="UP001321749"/>
    </source>
</evidence>
<feature type="compositionally biased region" description="Polar residues" evidence="1">
    <location>
        <begin position="461"/>
        <end position="473"/>
    </location>
</feature>
<organism evidence="3 4">
    <name type="scientific">Cladorrhinum samala</name>
    <dbReference type="NCBI Taxonomy" id="585594"/>
    <lineage>
        <taxon>Eukaryota</taxon>
        <taxon>Fungi</taxon>
        <taxon>Dikarya</taxon>
        <taxon>Ascomycota</taxon>
        <taxon>Pezizomycotina</taxon>
        <taxon>Sordariomycetes</taxon>
        <taxon>Sordariomycetidae</taxon>
        <taxon>Sordariales</taxon>
        <taxon>Podosporaceae</taxon>
        <taxon>Cladorrhinum</taxon>
    </lineage>
</organism>
<dbReference type="PANTHER" id="PTHR24148:SF78">
    <property type="entry name" value="HETEROKARYON INCOMPATIBILITY DOMAIN-CONTAINING PROTEIN"/>
    <property type="match status" value="1"/>
</dbReference>
<protein>
    <submittedName>
        <fullName evidence="3">Heterokaryon incompatibility protein-domain-containing protein</fullName>
    </submittedName>
</protein>
<name>A0AAV9HC16_9PEZI</name>
<dbReference type="InterPro" id="IPR055530">
    <property type="entry name" value="DUF7104"/>
</dbReference>